<keyword evidence="3" id="KW-0378">Hydrolase</keyword>
<dbReference type="SUPFAM" id="SSF52980">
    <property type="entry name" value="Restriction endonuclease-like"/>
    <property type="match status" value="1"/>
</dbReference>
<gene>
    <name evidence="3" type="ORF">MJG50_17920</name>
</gene>
<dbReference type="RefSeq" id="WP_240257136.1">
    <property type="nucleotide sequence ID" value="NZ_JAKTTI010000036.1"/>
</dbReference>
<dbReference type="EMBL" id="JAKTTI010000036">
    <property type="protein sequence ID" value="MCH1627215.1"/>
    <property type="molecule type" value="Genomic_DNA"/>
</dbReference>
<dbReference type="InterPro" id="IPR036388">
    <property type="entry name" value="WH-like_DNA-bd_sf"/>
</dbReference>
<evidence type="ECO:0000259" key="2">
    <source>
        <dbReference type="Pfam" id="PF08722"/>
    </source>
</evidence>
<proteinExistence type="predicted"/>
<dbReference type="Pfam" id="PF08721">
    <property type="entry name" value="Tn7_Tnp_TnsA_C"/>
    <property type="match status" value="1"/>
</dbReference>
<dbReference type="AlphaFoldDB" id="A0AAW5E7K5"/>
<name>A0AAW5E7K5_9BACI</name>
<dbReference type="GO" id="GO:0004519">
    <property type="term" value="F:endonuclease activity"/>
    <property type="evidence" value="ECO:0007669"/>
    <property type="project" value="UniProtKB-KW"/>
</dbReference>
<dbReference type="Pfam" id="PF08722">
    <property type="entry name" value="Tn7_TnsA-like_N"/>
    <property type="match status" value="1"/>
</dbReference>
<keyword evidence="3" id="KW-0540">Nuclease</keyword>
<feature type="domain" description="TnsA endonuclease C-terminal" evidence="1">
    <location>
        <begin position="175"/>
        <end position="257"/>
    </location>
</feature>
<dbReference type="Proteomes" id="UP001431131">
    <property type="component" value="Unassembled WGS sequence"/>
</dbReference>
<dbReference type="Gene3D" id="1.10.10.10">
    <property type="entry name" value="Winged helix-like DNA-binding domain superfamily/Winged helix DNA-binding domain"/>
    <property type="match status" value="1"/>
</dbReference>
<feature type="domain" description="TnsA endonuclease N-terminal" evidence="2">
    <location>
        <begin position="108"/>
        <end position="172"/>
    </location>
</feature>
<keyword evidence="4" id="KW-1185">Reference proteome</keyword>
<comment type="caution">
    <text evidence="3">The sequence shown here is derived from an EMBL/GenBank/DDBJ whole genome shotgun (WGS) entry which is preliminary data.</text>
</comment>
<accession>A0AAW5E7K5</accession>
<protein>
    <submittedName>
        <fullName evidence="3">TnsA endonuclease C-terminal domain-containing protein</fullName>
    </submittedName>
</protein>
<dbReference type="GO" id="GO:0003676">
    <property type="term" value="F:nucleic acid binding"/>
    <property type="evidence" value="ECO:0007669"/>
    <property type="project" value="InterPro"/>
</dbReference>
<dbReference type="InterPro" id="IPR014833">
    <property type="entry name" value="TnsA_N"/>
</dbReference>
<reference evidence="3" key="1">
    <citation type="submission" date="2022-02" db="EMBL/GenBank/DDBJ databases">
        <title>Fredinandcohnia quinoae sp. nov. isolated from Chenopodium quinoa seeds.</title>
        <authorList>
            <person name="Saati-Santamaria Z."/>
            <person name="Flores-Felix J.D."/>
            <person name="Igual J.M."/>
            <person name="Velazquez E."/>
            <person name="Garcia-Fraile P."/>
            <person name="Martinez-Molina E."/>
        </authorList>
    </citation>
    <scope>NUCLEOTIDE SEQUENCE</scope>
    <source>
        <strain evidence="3">SECRCQ15</strain>
    </source>
</reference>
<evidence type="ECO:0000313" key="3">
    <source>
        <dbReference type="EMBL" id="MCH1627215.1"/>
    </source>
</evidence>
<sequence length="291" mass="34212">MPVLKHEQTTKKIAKLINEGYGQGEKENYKPFINTIRVSSSGRVSRVKGWITNRVHEFLSDSETRLFYIYEFLGSGKFLDIKEHYPLIEGMDKIVPNLDTELIKRLTNQKTGEPIILTTTFLLSEQTDNGDIRYFARSVKDYRQLENKQVIERYQIMQEYWNRKNVDYGIVTNKEIPLVLAKNIEFIHPFYNLEEYGIEDEMQSFLKERLVDMIGNGEDKPISEILTSFDDEFNLEQGTAIAIYKHMIARKIVGVDMNKTISFKYPCHTVKILSENEVYRYDTYYKHANQI</sequence>
<dbReference type="Gene3D" id="3.40.1350.10">
    <property type="match status" value="1"/>
</dbReference>
<organism evidence="3 4">
    <name type="scientific">Fredinandcohnia quinoae</name>
    <dbReference type="NCBI Taxonomy" id="2918902"/>
    <lineage>
        <taxon>Bacteria</taxon>
        <taxon>Bacillati</taxon>
        <taxon>Bacillota</taxon>
        <taxon>Bacilli</taxon>
        <taxon>Bacillales</taxon>
        <taxon>Bacillaceae</taxon>
        <taxon>Fredinandcohnia</taxon>
    </lineage>
</organism>
<evidence type="ECO:0000313" key="4">
    <source>
        <dbReference type="Proteomes" id="UP001431131"/>
    </source>
</evidence>
<dbReference type="InterPro" id="IPR014832">
    <property type="entry name" value="TnsA_C"/>
</dbReference>
<keyword evidence="3" id="KW-0255">Endonuclease</keyword>
<dbReference type="CDD" id="cd22362">
    <property type="entry name" value="TnsA_endonuclease-like"/>
    <property type="match status" value="1"/>
</dbReference>
<evidence type="ECO:0000259" key="1">
    <source>
        <dbReference type="Pfam" id="PF08721"/>
    </source>
</evidence>
<dbReference type="InterPro" id="IPR011856">
    <property type="entry name" value="tRNA_endonuc-like_dom_sf"/>
</dbReference>
<dbReference type="InterPro" id="IPR011335">
    <property type="entry name" value="Restrct_endonuc-II-like"/>
</dbReference>